<dbReference type="SMART" id="SM00398">
    <property type="entry name" value="HMG"/>
    <property type="match status" value="1"/>
</dbReference>
<comment type="subcellular location">
    <subcellularLocation>
        <location evidence="1">Nucleus</location>
    </subcellularLocation>
</comment>
<sequence>MRQRSMSVYQPRDDNRLSKKFEGVVSDVEGQSDSEEEEEDITEAKDEGTVEAWTKADYDLLIEKLRGVLPKKDTKKAKSTLQHINWEEIQIRQHSSEEVRRVALSLVAKVRTYRTLGELLNDVPEVVDKVLSADKPKAPLTAYSVFMREYIPQCSNVKDAFRTGSKTFQELSAKKKKKYEDAAAQLKAEYQEKLAKYYEDHPDMVPVPKAKKSSRSVGRPKGAGSTSKAQLKRGRNRTPFNLFYESRLEEVPVITLQQCRQEWEELAVKDKLPFIRKSFESAEDTKLLNKKEQELFAISCGKPAFIGRTAYDYFQRQNRSKYDDLAPKERKQKLDNEYKQMSERQKLDLKVAFLAAKDNYVLAYQNYIKELPEAKQKVEIEYLKSISSGSAGKKDKTLPTKKTKEDDHYPGSTDEDPPVAESTTIKKKQNPSKKKPAAAAVPPPVEESEDEDEEPVTRPPMPSPTKRSRMEPPPRGSPSKAVPEPKAKTKAKKQLEQRFEASSGDDSSASQRNGRKRHKEVEAQVEEEEQQQREEVAEVADSGKKSKKKAKKDEEKPKVPMREPERPPTVLEEFYRQRVYKGKVGKHKESFASLSAARKRDIKEQMALAQKAYIEEFELFLKSMPKDQIRVYIQKVNKMKAAAAAREAEEEEEEGSTETGSSGSSDEEDDDE</sequence>
<feature type="compositionally biased region" description="Basic and acidic residues" evidence="5">
    <location>
        <begin position="530"/>
        <end position="544"/>
    </location>
</feature>
<dbReference type="InterPro" id="IPR036910">
    <property type="entry name" value="HMG_box_dom_sf"/>
</dbReference>
<evidence type="ECO:0000313" key="7">
    <source>
        <dbReference type="EMBL" id="CAG6564136.1"/>
    </source>
</evidence>
<feature type="region of interest" description="Disordered" evidence="5">
    <location>
        <begin position="640"/>
        <end position="672"/>
    </location>
</feature>
<evidence type="ECO:0000256" key="3">
    <source>
        <dbReference type="ARBA" id="ARBA00023242"/>
    </source>
</evidence>
<keyword evidence="3 4" id="KW-0539">Nucleus</keyword>
<organism evidence="7">
    <name type="scientific">Culex pipiens</name>
    <name type="common">House mosquito</name>
    <dbReference type="NCBI Taxonomy" id="7175"/>
    <lineage>
        <taxon>Eukaryota</taxon>
        <taxon>Metazoa</taxon>
        <taxon>Ecdysozoa</taxon>
        <taxon>Arthropoda</taxon>
        <taxon>Hexapoda</taxon>
        <taxon>Insecta</taxon>
        <taxon>Pterygota</taxon>
        <taxon>Neoptera</taxon>
        <taxon>Endopterygota</taxon>
        <taxon>Diptera</taxon>
        <taxon>Nematocera</taxon>
        <taxon>Culicoidea</taxon>
        <taxon>Culicidae</taxon>
        <taxon>Culicinae</taxon>
        <taxon>Culicini</taxon>
        <taxon>Culex</taxon>
        <taxon>Culex</taxon>
    </lineage>
</organism>
<feature type="region of interest" description="Disordered" evidence="5">
    <location>
        <begin position="389"/>
        <end position="570"/>
    </location>
</feature>
<evidence type="ECO:0000256" key="5">
    <source>
        <dbReference type="SAM" id="MobiDB-lite"/>
    </source>
</evidence>
<dbReference type="AlphaFoldDB" id="A0A8D8J7I2"/>
<feature type="compositionally biased region" description="Basic and acidic residues" evidence="5">
    <location>
        <begin position="392"/>
        <end position="409"/>
    </location>
</feature>
<feature type="compositionally biased region" description="Basic residues" evidence="5">
    <location>
        <begin position="425"/>
        <end position="436"/>
    </location>
</feature>
<dbReference type="SUPFAM" id="SSF47095">
    <property type="entry name" value="HMG-box"/>
    <property type="match status" value="2"/>
</dbReference>
<dbReference type="GO" id="GO:0003677">
    <property type="term" value="F:DNA binding"/>
    <property type="evidence" value="ECO:0007669"/>
    <property type="project" value="UniProtKB-UniRule"/>
</dbReference>
<feature type="compositionally biased region" description="Basic and acidic residues" evidence="5">
    <location>
        <begin position="551"/>
        <end position="566"/>
    </location>
</feature>
<dbReference type="PROSITE" id="PS50118">
    <property type="entry name" value="HMG_BOX_2"/>
    <property type="match status" value="1"/>
</dbReference>
<name>A0A8D8J7I2_CULPI</name>
<accession>A0A8D8J7I2</accession>
<feature type="compositionally biased region" description="Basic and acidic residues" evidence="5">
    <location>
        <begin position="483"/>
        <end position="499"/>
    </location>
</feature>
<dbReference type="PANTHER" id="PTHR46318">
    <property type="entry name" value="UPSTREAM BINDING TRANSCRIPTION FACTOR"/>
    <property type="match status" value="1"/>
</dbReference>
<evidence type="ECO:0000259" key="6">
    <source>
        <dbReference type="PROSITE" id="PS50118"/>
    </source>
</evidence>
<dbReference type="GO" id="GO:0005634">
    <property type="term" value="C:nucleus"/>
    <property type="evidence" value="ECO:0007669"/>
    <property type="project" value="UniProtKB-SubCell"/>
</dbReference>
<evidence type="ECO:0000256" key="4">
    <source>
        <dbReference type="PROSITE-ProRule" id="PRU00267"/>
    </source>
</evidence>
<feature type="domain" description="HMG box" evidence="6">
    <location>
        <begin position="136"/>
        <end position="198"/>
    </location>
</feature>
<dbReference type="Pfam" id="PF09011">
    <property type="entry name" value="HMG_box_2"/>
    <property type="match status" value="1"/>
</dbReference>
<evidence type="ECO:0000256" key="2">
    <source>
        <dbReference type="ARBA" id="ARBA00023125"/>
    </source>
</evidence>
<evidence type="ECO:0000256" key="1">
    <source>
        <dbReference type="ARBA" id="ARBA00004123"/>
    </source>
</evidence>
<dbReference type="InterPro" id="IPR051762">
    <property type="entry name" value="UBF1"/>
</dbReference>
<feature type="compositionally biased region" description="Basic and acidic residues" evidence="5">
    <location>
        <begin position="11"/>
        <end position="22"/>
    </location>
</feature>
<dbReference type="Gene3D" id="1.10.30.10">
    <property type="entry name" value="High mobility group box domain"/>
    <property type="match status" value="2"/>
</dbReference>
<dbReference type="PANTHER" id="PTHR46318:SF3">
    <property type="entry name" value="UPSTREAM BINDING TRANSCRIPTION FACTOR"/>
    <property type="match status" value="1"/>
</dbReference>
<feature type="DNA-binding region" description="HMG box" evidence="4">
    <location>
        <begin position="136"/>
        <end position="198"/>
    </location>
</feature>
<dbReference type="InterPro" id="IPR009071">
    <property type="entry name" value="HMG_box_dom"/>
</dbReference>
<feature type="region of interest" description="Disordered" evidence="5">
    <location>
        <begin position="1"/>
        <end position="46"/>
    </location>
</feature>
<protein>
    <submittedName>
        <fullName evidence="7">Nucleolar transcription factor 1</fullName>
    </submittedName>
</protein>
<proteinExistence type="predicted"/>
<feature type="region of interest" description="Disordered" evidence="5">
    <location>
        <begin position="203"/>
        <end position="232"/>
    </location>
</feature>
<reference evidence="7" key="1">
    <citation type="submission" date="2021-05" db="EMBL/GenBank/DDBJ databases">
        <authorList>
            <person name="Alioto T."/>
            <person name="Alioto T."/>
            <person name="Gomez Garrido J."/>
        </authorList>
    </citation>
    <scope>NUCLEOTIDE SEQUENCE</scope>
</reference>
<dbReference type="EMBL" id="HBUE01166105">
    <property type="protein sequence ID" value="CAG6512675.1"/>
    <property type="molecule type" value="Transcribed_RNA"/>
</dbReference>
<feature type="compositionally biased region" description="Acidic residues" evidence="5">
    <location>
        <begin position="30"/>
        <end position="41"/>
    </location>
</feature>
<keyword evidence="2 4" id="KW-0238">DNA-binding</keyword>
<dbReference type="EMBL" id="HBUE01271409">
    <property type="protein sequence ID" value="CAG6564136.1"/>
    <property type="molecule type" value="Transcribed_RNA"/>
</dbReference>